<evidence type="ECO:0000313" key="3">
    <source>
        <dbReference type="Proteomes" id="UP000249623"/>
    </source>
</evidence>
<dbReference type="Proteomes" id="UP000249623">
    <property type="component" value="Chromosome 1"/>
</dbReference>
<accession>A0A2X3VJS9</accession>
<proteinExistence type="predicted"/>
<name>A0A2X3VJS9_STRSA</name>
<protein>
    <submittedName>
        <fullName evidence="2">Signal peptide</fullName>
    </submittedName>
</protein>
<gene>
    <name evidence="2" type="ORF">NCTC11085_02047</name>
</gene>
<reference evidence="2 3" key="1">
    <citation type="submission" date="2018-06" db="EMBL/GenBank/DDBJ databases">
        <authorList>
            <consortium name="Pathogen Informatics"/>
            <person name="Doyle S."/>
        </authorList>
    </citation>
    <scope>NUCLEOTIDE SEQUENCE [LARGE SCALE GENOMIC DNA]</scope>
    <source>
        <strain evidence="2 3">NCTC11085</strain>
    </source>
</reference>
<keyword evidence="1" id="KW-0472">Membrane</keyword>
<evidence type="ECO:0000256" key="1">
    <source>
        <dbReference type="SAM" id="Phobius"/>
    </source>
</evidence>
<dbReference type="AlphaFoldDB" id="A0A2X3VJS9"/>
<dbReference type="RefSeq" id="WP_002926781.1">
    <property type="nucleotide sequence ID" value="NZ_CP071430.1"/>
</dbReference>
<feature type="transmembrane region" description="Helical" evidence="1">
    <location>
        <begin position="174"/>
        <end position="192"/>
    </location>
</feature>
<dbReference type="EMBL" id="LS483346">
    <property type="protein sequence ID" value="SQF35949.1"/>
    <property type="molecule type" value="Genomic_DNA"/>
</dbReference>
<sequence length="314" mass="36339">MKYNKYASLIKWVLVGCCLILLGTRSSTRIKDISVETLRKEGKILSAKISDTSYSQAIQITHIDGPVAELKEEHDSTYFYKVTYIDKNGREADVGLRNDSSTSRFVDELEKANTLGGEPKWLIASVHSASDIPDYAKIMNSYLFNDENNQQLKYYITLSDDKEFQKGGTTSFTFFTYIAIFCILIGFIRYYLNHKRLNDFFKLYPELNETLDQIENNGGYVDPDIRVFFYKNHLVSYKSSFKTCDIHDALTIYHHSYSLMISIFPIIRKNEIRVVLSDGNEEKLPLRHQNVSKTDLALTRLKNQIHDKFPNIEL</sequence>
<evidence type="ECO:0000313" key="2">
    <source>
        <dbReference type="EMBL" id="SQF35949.1"/>
    </source>
</evidence>
<organism evidence="2 3">
    <name type="scientific">Streptococcus sanguinis</name>
    <dbReference type="NCBI Taxonomy" id="1305"/>
    <lineage>
        <taxon>Bacteria</taxon>
        <taxon>Bacillati</taxon>
        <taxon>Bacillota</taxon>
        <taxon>Bacilli</taxon>
        <taxon>Lactobacillales</taxon>
        <taxon>Streptococcaceae</taxon>
        <taxon>Streptococcus</taxon>
    </lineage>
</organism>
<keyword evidence="1" id="KW-0812">Transmembrane</keyword>
<keyword evidence="1" id="KW-1133">Transmembrane helix</keyword>